<gene>
    <name evidence="2" type="ORF">J5A65_05010</name>
</gene>
<feature type="domain" description="Aminoacyl-transfer RNA synthetases class-II family profile" evidence="1">
    <location>
        <begin position="46"/>
        <end position="306"/>
    </location>
</feature>
<dbReference type="PROSITE" id="PS50862">
    <property type="entry name" value="AA_TRNA_LIGASE_II"/>
    <property type="match status" value="1"/>
</dbReference>
<accession>A0ABX7Y8J1</accession>
<dbReference type="EMBL" id="CP072384">
    <property type="protein sequence ID" value="QUC09086.1"/>
    <property type="molecule type" value="Genomic_DNA"/>
</dbReference>
<dbReference type="SUPFAM" id="SSF55681">
    <property type="entry name" value="Class II aaRS and biotin synthetases"/>
    <property type="match status" value="1"/>
</dbReference>
<evidence type="ECO:0000259" key="1">
    <source>
        <dbReference type="PROSITE" id="PS50862"/>
    </source>
</evidence>
<dbReference type="RefSeq" id="WP_212326060.1">
    <property type="nucleotide sequence ID" value="NZ_AP024463.1"/>
</dbReference>
<organism evidence="2 3">
    <name type="scientific">Arachnia rubra</name>
    <dbReference type="NCBI Taxonomy" id="1547448"/>
    <lineage>
        <taxon>Bacteria</taxon>
        <taxon>Bacillati</taxon>
        <taxon>Actinomycetota</taxon>
        <taxon>Actinomycetes</taxon>
        <taxon>Propionibacteriales</taxon>
        <taxon>Propionibacteriaceae</taxon>
        <taxon>Arachnia</taxon>
    </lineage>
</organism>
<dbReference type="Gene3D" id="3.30.930.10">
    <property type="entry name" value="Bira Bifunctional Protein, Domain 2"/>
    <property type="match status" value="1"/>
</dbReference>
<protein>
    <recommendedName>
        <fullName evidence="1">Aminoacyl-transfer RNA synthetases class-II family profile domain-containing protein</fullName>
    </recommendedName>
</protein>
<dbReference type="Proteomes" id="UP000678513">
    <property type="component" value="Chromosome"/>
</dbReference>
<name>A0ABX7Y8J1_9ACTN</name>
<sequence length="306" mass="34466">MKLGTVIATQEIEQMAGGDVTAEALDRGWIHEFAEGQYIYGAPWVRLLRKLQSAVLDRAAELGFEEWLFPRLIPREALDSFRLSQYAPELLVPAGIDADQVLDPVQCISLYQMLRGRELDISTTPIRIVETLGGWTWRNELSRHLDGPIKAREFMRVEHVFLGSRDDVRRIRGEVREALTGLLSSWGLAWQVVVAEGCMEIPSLVQMQEDAQTPDEVPVQDIEVPLSSLRADRFRPEWANHFDDRFDLREISGCSAEGNHMTQSFGISSSDGEELWSGCCGIGMNRLVVAYLYRHGFDDALSSLNG</sequence>
<dbReference type="InterPro" id="IPR006195">
    <property type="entry name" value="aa-tRNA-synth_II"/>
</dbReference>
<evidence type="ECO:0000313" key="2">
    <source>
        <dbReference type="EMBL" id="QUC09086.1"/>
    </source>
</evidence>
<proteinExistence type="predicted"/>
<keyword evidence="3" id="KW-1185">Reference proteome</keyword>
<dbReference type="InterPro" id="IPR045864">
    <property type="entry name" value="aa-tRNA-synth_II/BPL/LPL"/>
</dbReference>
<evidence type="ECO:0000313" key="3">
    <source>
        <dbReference type="Proteomes" id="UP000678513"/>
    </source>
</evidence>
<reference evidence="2 3" key="1">
    <citation type="submission" date="2021-03" db="EMBL/GenBank/DDBJ databases">
        <title>Human Oral Microbial Genomes.</title>
        <authorList>
            <person name="Johnston C.D."/>
            <person name="Chen T."/>
            <person name="Dewhirst F.E."/>
        </authorList>
    </citation>
    <scope>NUCLEOTIDE SEQUENCE [LARGE SCALE GENOMIC DNA]</scope>
    <source>
        <strain evidence="2 3">DSMZ 100122</strain>
    </source>
</reference>